<dbReference type="EMBL" id="AP008957">
    <property type="protein sequence ID" value="BAH34780.1"/>
    <property type="molecule type" value="Genomic_DNA"/>
</dbReference>
<name>C1A2E5_RHOE4</name>
<evidence type="ECO:0000259" key="1">
    <source>
        <dbReference type="Pfam" id="PF07929"/>
    </source>
</evidence>
<organism evidence="2 3">
    <name type="scientific">Rhodococcus erythropolis (strain PR4 / NBRC 100887)</name>
    <dbReference type="NCBI Taxonomy" id="234621"/>
    <lineage>
        <taxon>Bacteria</taxon>
        <taxon>Bacillati</taxon>
        <taxon>Actinomycetota</taxon>
        <taxon>Actinomycetes</taxon>
        <taxon>Mycobacteriales</taxon>
        <taxon>Nocardiaceae</taxon>
        <taxon>Rhodococcus</taxon>
        <taxon>Rhodococcus erythropolis group</taxon>
    </lineage>
</organism>
<dbReference type="eggNOG" id="COG4974">
    <property type="taxonomic scope" value="Bacteria"/>
</dbReference>
<sequence>MPLSLVLWPRLSVMVGLSSSRVSHLRLVPTEPEELQRFVQEAGGVRGGIQIARSLRSKRRAVPAQYAIRISVDNVSTQIWRRILVASDLNLGDLHSVVQRAMGWSDRHSHAWSKSGTRFPGEVEEYVASGSNAEQRLAGRVAIVESAVRLDEVMVSPGDELRYRYGRFGNWSHTLTLESSEVLPDGFQIVCAAGRGACPPEECVGPDEYEQLLGVLASEKLRSHEWTLEWPQTEFEPTRFEIAEVNNRLHIPRPDEIVAPYDTAMLVECLQPSRVPELRAVLARAGIDDESAIGELVHVEAGQRLQAVLTLIGVEGVDADDFFTTVDAMLDEPELGPVNLPKGRSLFAVLKRFGLVRKHKGQIVLTKRGQSAQRDASIMWSVIVDSVPVAPGGSQRAVELLVLLAVAAGLSPADRHRFVAGALESIRSSSILMSGAQTSKRDTSGSTVEVLGLIGATGYELGKFGTKADSPWAAHLARAILQR</sequence>
<protein>
    <recommendedName>
        <fullName evidence="1">Plasmid pRiA4b Orf3-like domain-containing protein</fullName>
    </recommendedName>
</protein>
<dbReference type="HOGENOM" id="CLU_035896_0_0_11"/>
<evidence type="ECO:0000313" key="2">
    <source>
        <dbReference type="EMBL" id="BAH34780.1"/>
    </source>
</evidence>
<reference evidence="2 3" key="2">
    <citation type="journal article" date="2006" name="Environ. Microbiol.">
        <title>Sequence analysis of three plasmids harboured in Rhodococcus erythropolis strain PR4.</title>
        <authorList>
            <person name="Sekine M."/>
            <person name="Tanikawa S."/>
            <person name="Omata S."/>
            <person name="Saito M."/>
            <person name="Fujisawa T."/>
            <person name="Tsukatani N."/>
            <person name="Tajima T."/>
            <person name="Sekigawa T."/>
            <person name="Kosugi H."/>
            <person name="Matsuo Y."/>
            <person name="Nishiko R."/>
            <person name="Imamura K."/>
            <person name="Ito M."/>
            <person name="Narita H."/>
            <person name="Tago S."/>
            <person name="Fujita N."/>
            <person name="Harayama S."/>
        </authorList>
    </citation>
    <scope>NUCLEOTIDE SEQUENCE [LARGE SCALE GENOMIC DNA]</scope>
    <source>
        <strain evidence="3">PR4 / NBRC 100887</strain>
    </source>
</reference>
<feature type="domain" description="Plasmid pRiA4b Orf3-like" evidence="1">
    <location>
        <begin position="66"/>
        <end position="243"/>
    </location>
</feature>
<dbReference type="SUPFAM" id="SSF159941">
    <property type="entry name" value="MM3350-like"/>
    <property type="match status" value="1"/>
</dbReference>
<accession>C1A2E5</accession>
<reference evidence="3" key="1">
    <citation type="submission" date="2005-03" db="EMBL/GenBank/DDBJ databases">
        <title>Comparison of the complete genome sequences of Rhodococcus erythropolis PR4 and Rhodococcus opacus B4.</title>
        <authorList>
            <person name="Takarada H."/>
            <person name="Sekine M."/>
            <person name="Hosoyama A."/>
            <person name="Yamada R."/>
            <person name="Fujisawa T."/>
            <person name="Omata S."/>
            <person name="Shimizu A."/>
            <person name="Tsukatani N."/>
            <person name="Tanikawa S."/>
            <person name="Fujita N."/>
            <person name="Harayama S."/>
        </authorList>
    </citation>
    <scope>NUCLEOTIDE SEQUENCE [LARGE SCALE GENOMIC DNA]</scope>
    <source>
        <strain evidence="3">PR4 / NBRC 100887</strain>
    </source>
</reference>
<gene>
    <name evidence="2" type="ordered locus">RER_40720</name>
</gene>
<dbReference type="Proteomes" id="UP000002204">
    <property type="component" value="Chromosome"/>
</dbReference>
<dbReference type="PANTHER" id="PTHR41878:SF1">
    <property type="entry name" value="TNPR PROTEIN"/>
    <property type="match status" value="1"/>
</dbReference>
<dbReference type="Pfam" id="PF07929">
    <property type="entry name" value="PRiA4_ORF3"/>
    <property type="match status" value="1"/>
</dbReference>
<dbReference type="KEGG" id="rer:RER_40720"/>
<dbReference type="InterPro" id="IPR012912">
    <property type="entry name" value="Plasmid_pRiA4b_Orf3-like"/>
</dbReference>
<proteinExistence type="predicted"/>
<dbReference type="InterPro" id="IPR024047">
    <property type="entry name" value="MM3350-like_sf"/>
</dbReference>
<dbReference type="AlphaFoldDB" id="C1A2E5"/>
<evidence type="ECO:0000313" key="3">
    <source>
        <dbReference type="Proteomes" id="UP000002204"/>
    </source>
</evidence>
<dbReference type="PANTHER" id="PTHR41878">
    <property type="entry name" value="LEXA REPRESSOR-RELATED"/>
    <property type="match status" value="1"/>
</dbReference>
<dbReference type="Gene3D" id="3.10.290.30">
    <property type="entry name" value="MM3350-like"/>
    <property type="match status" value="1"/>
</dbReference>